<evidence type="ECO:0000313" key="1">
    <source>
        <dbReference type="EMBL" id="EEV20630.1"/>
    </source>
</evidence>
<dbReference type="STRING" id="596324.TREVI0001_1801"/>
<organism evidence="1 2">
    <name type="scientific">Treponema vincentii ATCC 35580</name>
    <dbReference type="NCBI Taxonomy" id="596324"/>
    <lineage>
        <taxon>Bacteria</taxon>
        <taxon>Pseudomonadati</taxon>
        <taxon>Spirochaetota</taxon>
        <taxon>Spirochaetia</taxon>
        <taxon>Spirochaetales</taxon>
        <taxon>Treponemataceae</taxon>
        <taxon>Treponema</taxon>
    </lineage>
</organism>
<dbReference type="EMBL" id="ACYH01000027">
    <property type="protein sequence ID" value="EEV20630.1"/>
    <property type="molecule type" value="Genomic_DNA"/>
</dbReference>
<name>C8PP58_9SPIR</name>
<comment type="caution">
    <text evidence="1">The sequence shown here is derived from an EMBL/GenBank/DDBJ whole genome shotgun (WGS) entry which is preliminary data.</text>
</comment>
<protein>
    <submittedName>
        <fullName evidence="1">Uncharacterized protein</fullName>
    </submittedName>
</protein>
<dbReference type="RefSeq" id="WP_006188332.1">
    <property type="nucleotide sequence ID" value="NZ_ACYH01000027.1"/>
</dbReference>
<evidence type="ECO:0000313" key="2">
    <source>
        <dbReference type="Proteomes" id="UP000004509"/>
    </source>
</evidence>
<reference evidence="1 2" key="1">
    <citation type="submission" date="2009-07" db="EMBL/GenBank/DDBJ databases">
        <authorList>
            <person name="Madupu R."/>
            <person name="Sebastian Y."/>
            <person name="Durkin A.S."/>
            <person name="Torralba M."/>
            <person name="Methe B."/>
            <person name="Sutton G.G."/>
            <person name="Strausberg R.L."/>
            <person name="Nelson K.E."/>
        </authorList>
    </citation>
    <scope>NUCLEOTIDE SEQUENCE [LARGE SCALE GENOMIC DNA]</scope>
    <source>
        <strain evidence="1 2">ATCC 35580</strain>
    </source>
</reference>
<dbReference type="AlphaFoldDB" id="C8PP58"/>
<dbReference type="Proteomes" id="UP000004509">
    <property type="component" value="Unassembled WGS sequence"/>
</dbReference>
<accession>C8PP58</accession>
<sequence length="41" mass="4681">MLNWITMNRKDTAKAAEEFLIKNGMTENEVEALKAKLMPAK</sequence>
<proteinExistence type="predicted"/>
<gene>
    <name evidence="1" type="ORF">TREVI0001_1801</name>
</gene>